<organism evidence="4 5">
    <name type="scientific">Chondromyces apiculatus DSM 436</name>
    <dbReference type="NCBI Taxonomy" id="1192034"/>
    <lineage>
        <taxon>Bacteria</taxon>
        <taxon>Pseudomonadati</taxon>
        <taxon>Myxococcota</taxon>
        <taxon>Polyangia</taxon>
        <taxon>Polyangiales</taxon>
        <taxon>Polyangiaceae</taxon>
        <taxon>Chondromyces</taxon>
    </lineage>
</organism>
<dbReference type="AlphaFoldDB" id="A0A017T968"/>
<protein>
    <submittedName>
        <fullName evidence="4">TesB-like acyl-CoA thioesterase 1</fullName>
    </submittedName>
</protein>
<dbReference type="PANTHER" id="PTHR38110:SF1">
    <property type="entry name" value="THIOESTERASE DOMAIN-CONTAINING PROTEIN"/>
    <property type="match status" value="1"/>
</dbReference>
<keyword evidence="5" id="KW-1185">Reference proteome</keyword>
<dbReference type="eggNOG" id="COG1946">
    <property type="taxonomic scope" value="Bacteria"/>
</dbReference>
<evidence type="ECO:0000259" key="2">
    <source>
        <dbReference type="Pfam" id="PF13622"/>
    </source>
</evidence>
<feature type="region of interest" description="Disordered" evidence="1">
    <location>
        <begin position="1"/>
        <end position="24"/>
    </location>
</feature>
<evidence type="ECO:0000256" key="1">
    <source>
        <dbReference type="SAM" id="MobiDB-lite"/>
    </source>
</evidence>
<name>A0A017T968_9BACT</name>
<accession>A0A017T968</accession>
<evidence type="ECO:0000259" key="3">
    <source>
        <dbReference type="Pfam" id="PF20789"/>
    </source>
</evidence>
<reference evidence="4 5" key="1">
    <citation type="submission" date="2013-05" db="EMBL/GenBank/DDBJ databases">
        <title>Genome assembly of Chondromyces apiculatus DSM 436.</title>
        <authorList>
            <person name="Sharma G."/>
            <person name="Khatri I."/>
            <person name="Kaur C."/>
            <person name="Mayilraj S."/>
            <person name="Subramanian S."/>
        </authorList>
    </citation>
    <scope>NUCLEOTIDE SEQUENCE [LARGE SCALE GENOMIC DNA]</scope>
    <source>
        <strain evidence="4 5">DSM 436</strain>
    </source>
</reference>
<feature type="domain" description="Acyl-CoA thioesterase-like C-terminal" evidence="3">
    <location>
        <begin position="137"/>
        <end position="264"/>
    </location>
</feature>
<dbReference type="STRING" id="1192034.CAP_2819"/>
<dbReference type="Pfam" id="PF13622">
    <property type="entry name" value="4HBT_3"/>
    <property type="match status" value="1"/>
</dbReference>
<gene>
    <name evidence="4" type="ORF">CAP_2819</name>
</gene>
<dbReference type="InterPro" id="IPR029069">
    <property type="entry name" value="HotDog_dom_sf"/>
</dbReference>
<dbReference type="InterPro" id="IPR042171">
    <property type="entry name" value="Acyl-CoA_hotdog"/>
</dbReference>
<dbReference type="EMBL" id="ASRX01000020">
    <property type="protein sequence ID" value="EYF05818.1"/>
    <property type="molecule type" value="Genomic_DNA"/>
</dbReference>
<dbReference type="Proteomes" id="UP000019678">
    <property type="component" value="Unassembled WGS sequence"/>
</dbReference>
<dbReference type="PANTHER" id="PTHR38110">
    <property type="entry name" value="CHROMOSOME 23, WHOLE GENOME SHOTGUN SEQUENCE"/>
    <property type="match status" value="1"/>
</dbReference>
<dbReference type="Gene3D" id="2.40.160.210">
    <property type="entry name" value="Acyl-CoA thioesterase, double hotdog domain"/>
    <property type="match status" value="1"/>
</dbReference>
<dbReference type="InterPro" id="IPR049449">
    <property type="entry name" value="TesB_ACOT8-like_N"/>
</dbReference>
<feature type="domain" description="Acyl-CoA thioesterase-like N-terminal HotDog" evidence="2">
    <location>
        <begin position="24"/>
        <end position="106"/>
    </location>
</feature>
<dbReference type="InterPro" id="IPR052389">
    <property type="entry name" value="Sec_Metab_Biosynth-Assoc"/>
</dbReference>
<sequence>MSMHDLELATRPQRRGTDTFDLDIPDGWQQGRGAYGGLPIASLVRAIEQFSDTPDRTLRSFSAELPGPTLVGPAEVRVETIRAGSGQSTLSARLVQGGETRAFAVAVLARPRAPAAATFCELEPPVLRPYRDIPALPGGPFFPVFAQHFEYRTDGPFPFTAGKEARIEGWIKPRHVGSLSCGAHLAAVADAWWPATYSRASAPFLVGTVAYTLQIVGAAEPLDPDAPFAYRARVWVQSEGWFVEQRELWSEDGHLLALNQQTFAIIK</sequence>
<dbReference type="RefSeq" id="WP_044241106.1">
    <property type="nucleotide sequence ID" value="NZ_ASRX01000020.1"/>
</dbReference>
<dbReference type="SUPFAM" id="SSF54637">
    <property type="entry name" value="Thioesterase/thiol ester dehydrase-isomerase"/>
    <property type="match status" value="2"/>
</dbReference>
<evidence type="ECO:0000313" key="4">
    <source>
        <dbReference type="EMBL" id="EYF05818.1"/>
    </source>
</evidence>
<dbReference type="Pfam" id="PF20789">
    <property type="entry name" value="4HBT_3C"/>
    <property type="match status" value="1"/>
</dbReference>
<comment type="caution">
    <text evidence="4">The sequence shown here is derived from an EMBL/GenBank/DDBJ whole genome shotgun (WGS) entry which is preliminary data.</text>
</comment>
<proteinExistence type="predicted"/>
<dbReference type="InterPro" id="IPR049450">
    <property type="entry name" value="ACOT8-like_C"/>
</dbReference>
<evidence type="ECO:0000313" key="5">
    <source>
        <dbReference type="Proteomes" id="UP000019678"/>
    </source>
</evidence>